<evidence type="ECO:0000313" key="2">
    <source>
        <dbReference type="EMBL" id="KKN85527.1"/>
    </source>
</evidence>
<proteinExistence type="predicted"/>
<accession>A0A0F9UDR2</accession>
<reference evidence="2" key="1">
    <citation type="journal article" date="2015" name="Nature">
        <title>Complex archaea that bridge the gap between prokaryotes and eukaryotes.</title>
        <authorList>
            <person name="Spang A."/>
            <person name="Saw J.H."/>
            <person name="Jorgensen S.L."/>
            <person name="Zaremba-Niedzwiedzka K."/>
            <person name="Martijn J."/>
            <person name="Lind A.E."/>
            <person name="van Eijk R."/>
            <person name="Schleper C."/>
            <person name="Guy L."/>
            <person name="Ettema T.J."/>
        </authorList>
    </citation>
    <scope>NUCLEOTIDE SEQUENCE</scope>
</reference>
<protein>
    <submittedName>
        <fullName evidence="2">Uncharacterized protein</fullName>
    </submittedName>
</protein>
<sequence>MKPLEYITNLFLRGIDADTDKNLLAPDHSSIRQAYLMRKTINGTYKRTPGDVIHEDRTEDTTQYCTGLFSWVTENYVVEFWYNTVTFVKTIYISGTKVAEHADIPGSRVGMIDAAIDEDDGIMYITDGARAPVYYDLYDVINSFATQKYFTEYDADSHRLQLVTHTNQPKFMGLEYVGAGSGLIGGGYTYSIRYTDTQGNSTNWSPSTPVIPVHTEVVTTTPGNTKNGVFTTGDEPGGLTNKGIRIRFRVTNEAGFAYIQIKRTAHNTGQSPDFSPNPEYLNLVADADGAAVDISSTVYDIIDFIDKDGLDWLPLDEASELESQAIKLCKTIRLTDGRLVIGGVEYEARDLSSLSDSAFIIDSESKRAQPVNMNLGFEGFSKTWNQVYRKNSTRGERFGYAVQFMDDLGGLTFAVPIPDLENYQMPNRRDAMTGISEVLSNLYTTERPEYALYDSDGVDSWDRAYEVFSRVWQDTQPAGISRSPAMLAINAVAASFNSFQPFYPAGKGDNKDWGFRSDMPCDQMDAADYNFHQSLNNHIWSLGWAFTGIDTSLLPSWVRGFKVVRTPPANRVLAQGLATYVFAQQGALSPVDKEGSKLTFYSPDIDPFYGNKAYLYDDIVNNPDDYQLQLVSVLGFNSSAFSGSTEPLGCYSVDLLSYANVAYEDYIYNAFDPLAKIGRGSGYVTFGRWRNYLGLTGSNMGAGITSRSPDYLFDISSVEKIDGGQYGNSDGRSNMLELTVDAAIYAQLTGMTRTTGNDDVNRAFHEPVYIVNIVHNNANILTTNTQSYQDTGVYQKLESIIGTAVGGSGQTYALVDERPEDVHAAIIAAADADVRYIMVNGQRWMDVTLEVSGSISTWGAAINAGGGLGTGYFTLYGNDYYGMYTVAATWINNGQATVYTVDPKNPVTIEFDVVATLNFYPPEGDEIKVVYNNNSPIIVFGGDSFVGEVFNAVVDNKVDGAKSIGPFAGSGSIQADAVTEQLQVNGPMPGYTYRISGTNNAVFIPRYAREAPTEAGGTQTTSKYDNETGAPPNIIPDNYDIAVDSIRQWVFGFICESKSNTVLAYGDTYPRRNYVQRPTSYPARNTAEEPEDYYLRAAVYTDYYDKFGDEYLLWERGGFVTPQMLNYDYTKDVSARAVNKPLAGYAERVEFWQRLAFSLDKNPAIQNSPSLRTFLPINYYDLKRADLGSITILYDAVSGQGRNLYAVTESGVALVLTNKTVMRGAVGEQVGLIDLEGKFIQDEIWLNTAVGCPSQLSRSKSEGVMETVNGQFVQALSWVNNKGVMLFFNNDVRNIIANWRDRLYAVCKGLPHGTNYPTLLTVFNERENELWVEIAGNMYVFNFFLNNWTHELPHDYDRMIFKNKESATYNDWPYLLGARSDRMYSVEDGTYTLSSDSGEDMDPYIDIVINPDLHTSWEFIDYLLHANATPKEMIFDTGASSPNTDTPPVVRDLNPGLYSYIGRRDSGAKDTKAMQGPYLTIRITFDGSLTTAYEVKAIRIGITNIIE</sequence>
<evidence type="ECO:0000256" key="1">
    <source>
        <dbReference type="SAM" id="MobiDB-lite"/>
    </source>
</evidence>
<dbReference type="EMBL" id="LAZR01000158">
    <property type="protein sequence ID" value="KKN85527.1"/>
    <property type="molecule type" value="Genomic_DNA"/>
</dbReference>
<gene>
    <name evidence="2" type="ORF">LCGC14_0278500</name>
</gene>
<organism evidence="2">
    <name type="scientific">marine sediment metagenome</name>
    <dbReference type="NCBI Taxonomy" id="412755"/>
    <lineage>
        <taxon>unclassified sequences</taxon>
        <taxon>metagenomes</taxon>
        <taxon>ecological metagenomes</taxon>
    </lineage>
</organism>
<feature type="region of interest" description="Disordered" evidence="1">
    <location>
        <begin position="1012"/>
        <end position="1031"/>
    </location>
</feature>
<comment type="caution">
    <text evidence="2">The sequence shown here is derived from an EMBL/GenBank/DDBJ whole genome shotgun (WGS) entry which is preliminary data.</text>
</comment>
<name>A0A0F9UDR2_9ZZZZ</name>